<feature type="region of interest" description="Disordered" evidence="1">
    <location>
        <begin position="279"/>
        <end position="313"/>
    </location>
</feature>
<name>A0A378YFT6_9NOCA</name>
<accession>A0A378YFT6</accession>
<gene>
    <name evidence="2" type="ORF">NCTC1934_02344</name>
</gene>
<dbReference type="STRING" id="1406858.GCA_000710895_05384"/>
<dbReference type="Proteomes" id="UP000255467">
    <property type="component" value="Unassembled WGS sequence"/>
</dbReference>
<protein>
    <submittedName>
        <fullName evidence="2">Uncharacterized protein</fullName>
    </submittedName>
</protein>
<feature type="region of interest" description="Disordered" evidence="1">
    <location>
        <begin position="62"/>
        <end position="205"/>
    </location>
</feature>
<dbReference type="AlphaFoldDB" id="A0A378YFT6"/>
<organism evidence="2 3">
    <name type="scientific">Nocardia otitidiscaviarum</name>
    <dbReference type="NCBI Taxonomy" id="1823"/>
    <lineage>
        <taxon>Bacteria</taxon>
        <taxon>Bacillati</taxon>
        <taxon>Actinomycetota</taxon>
        <taxon>Actinomycetes</taxon>
        <taxon>Mycobacteriales</taxon>
        <taxon>Nocardiaceae</taxon>
        <taxon>Nocardia</taxon>
    </lineage>
</organism>
<evidence type="ECO:0000313" key="3">
    <source>
        <dbReference type="Proteomes" id="UP000255467"/>
    </source>
</evidence>
<evidence type="ECO:0000256" key="1">
    <source>
        <dbReference type="SAM" id="MobiDB-lite"/>
    </source>
</evidence>
<feature type="compositionally biased region" description="Pro residues" evidence="1">
    <location>
        <begin position="68"/>
        <end position="78"/>
    </location>
</feature>
<sequence>MRLGDILEPQRRGRAVAALTASVTVVAAVIALNAGSAAGETPAERCARETAAYNAAWESTWRASHPGNPGPPPPPPVPYVCHDPGEPTTTTTPPAPTAPGLQPTQAPGDGVQGQAGNAPGQLPQGNGTDIVAGPTASPAMPPADRAVPTDNPPAKPEPDRTSQEASPIPVRPSSAPSSISGTQSLQTVADREGPPSIDEGPNANGCAHCKKDENGALLTGDVGGMPGLMSGYAYHWVIDEVTWDGVVASPSQVGPPASCSSPAEKPTLEFSSTAFAGTESSQNASLAGTLGPLEGGGDLSNSKSESKEIQSTRSVEIDCKESIEANALEPGKIRVFYQNYNKYRWKGHWTLYYCAFGICKKKDSGPASGVYYAPMAGFQSVDVDAPALPTQKGGN</sequence>
<dbReference type="RefSeq" id="WP_147287034.1">
    <property type="nucleotide sequence ID" value="NZ_UGRY01000002.1"/>
</dbReference>
<proteinExistence type="predicted"/>
<feature type="compositionally biased region" description="Basic and acidic residues" evidence="1">
    <location>
        <begin position="304"/>
        <end position="313"/>
    </location>
</feature>
<dbReference type="EMBL" id="UGRY01000002">
    <property type="protein sequence ID" value="SUA76022.1"/>
    <property type="molecule type" value="Genomic_DNA"/>
</dbReference>
<dbReference type="OrthoDB" id="4382323at2"/>
<reference evidence="2 3" key="1">
    <citation type="submission" date="2018-06" db="EMBL/GenBank/DDBJ databases">
        <authorList>
            <consortium name="Pathogen Informatics"/>
            <person name="Doyle S."/>
        </authorList>
    </citation>
    <scope>NUCLEOTIDE SEQUENCE [LARGE SCALE GENOMIC DNA]</scope>
    <source>
        <strain evidence="2 3">NCTC1934</strain>
    </source>
</reference>
<feature type="compositionally biased region" description="Low complexity" evidence="1">
    <location>
        <begin position="87"/>
        <end position="107"/>
    </location>
</feature>
<feature type="compositionally biased region" description="Polar residues" evidence="1">
    <location>
        <begin position="174"/>
        <end position="187"/>
    </location>
</feature>
<evidence type="ECO:0000313" key="2">
    <source>
        <dbReference type="EMBL" id="SUA76022.1"/>
    </source>
</evidence>
<keyword evidence="3" id="KW-1185">Reference proteome</keyword>